<dbReference type="PROSITE" id="PS51257">
    <property type="entry name" value="PROKAR_LIPOPROTEIN"/>
    <property type="match status" value="1"/>
</dbReference>
<accession>A0AAD1D3P5</accession>
<reference evidence="3 5" key="1">
    <citation type="submission" date="2018-06" db="EMBL/GenBank/DDBJ databases">
        <title>Complete Genome Sequence of the Microcystin-Degrading Bacterium Sphingosinicella microcystinivorans Strain B-9.</title>
        <authorList>
            <person name="Jin H."/>
            <person name="Nishizawa T."/>
            <person name="Guo Y."/>
            <person name="Nishizawa A."/>
            <person name="Park H."/>
            <person name="Kato H."/>
            <person name="Tsuji K."/>
            <person name="Harada K."/>
        </authorList>
    </citation>
    <scope>NUCLEOTIDE SEQUENCE [LARGE SCALE GENOMIC DNA]</scope>
    <source>
        <strain evidence="3 5">B9</strain>
    </source>
</reference>
<proteinExistence type="predicted"/>
<dbReference type="KEGG" id="smic:SmB9_04360"/>
<feature type="signal peptide" evidence="2">
    <location>
        <begin position="1"/>
        <end position="18"/>
    </location>
</feature>
<keyword evidence="6" id="KW-1185">Reference proteome</keyword>
<sequence>MRTALVAFLTTLAACGSAPESAPAEKAVAATETPQTPAEPAVQLPPPPRYVGRWAESADQCTDGWWRFWNDELLTKARLRCDILPPDVASTDEKRRMVCQSEGKWSREEWALAYPAADTMTISRDGGAPITLRKC</sequence>
<dbReference type="EMBL" id="RBWX01000008">
    <property type="protein sequence ID" value="RKS89023.1"/>
    <property type="molecule type" value="Genomic_DNA"/>
</dbReference>
<dbReference type="EMBL" id="AP018711">
    <property type="protein sequence ID" value="BBE32778.1"/>
    <property type="molecule type" value="Genomic_DNA"/>
</dbReference>
<name>A0AAD1D3P5_SPHMI</name>
<dbReference type="Proteomes" id="UP000276029">
    <property type="component" value="Unassembled WGS sequence"/>
</dbReference>
<dbReference type="AlphaFoldDB" id="A0AAD1D3P5"/>
<dbReference type="RefSeq" id="WP_121051060.1">
    <property type="nucleotide sequence ID" value="NZ_AP018711.1"/>
</dbReference>
<feature type="region of interest" description="Disordered" evidence="1">
    <location>
        <begin position="25"/>
        <end position="47"/>
    </location>
</feature>
<evidence type="ECO:0000313" key="5">
    <source>
        <dbReference type="Proteomes" id="UP000275727"/>
    </source>
</evidence>
<protein>
    <recommendedName>
        <fullName evidence="7">Peptidase inhibitor family I36</fullName>
    </recommendedName>
</protein>
<evidence type="ECO:0000256" key="1">
    <source>
        <dbReference type="SAM" id="MobiDB-lite"/>
    </source>
</evidence>
<evidence type="ECO:0000313" key="3">
    <source>
        <dbReference type="EMBL" id="BBE32778.1"/>
    </source>
</evidence>
<evidence type="ECO:0000313" key="6">
    <source>
        <dbReference type="Proteomes" id="UP000276029"/>
    </source>
</evidence>
<organism evidence="3 5">
    <name type="scientific">Sphingosinicella microcystinivorans</name>
    <dbReference type="NCBI Taxonomy" id="335406"/>
    <lineage>
        <taxon>Bacteria</taxon>
        <taxon>Pseudomonadati</taxon>
        <taxon>Pseudomonadota</taxon>
        <taxon>Alphaproteobacteria</taxon>
        <taxon>Sphingomonadales</taxon>
        <taxon>Sphingosinicellaceae</taxon>
        <taxon>Sphingosinicella</taxon>
    </lineage>
</organism>
<keyword evidence="2" id="KW-0732">Signal</keyword>
<evidence type="ECO:0000313" key="4">
    <source>
        <dbReference type="EMBL" id="RKS89023.1"/>
    </source>
</evidence>
<reference evidence="4 6" key="2">
    <citation type="submission" date="2018-10" db="EMBL/GenBank/DDBJ databases">
        <title>Genomic Encyclopedia of Type Strains, Phase IV (KMG-IV): sequencing the most valuable type-strain genomes for metagenomic binning, comparative biology and taxonomic classification.</title>
        <authorList>
            <person name="Goeker M."/>
        </authorList>
    </citation>
    <scope>NUCLEOTIDE SEQUENCE [LARGE SCALE GENOMIC DNA]</scope>
    <source>
        <strain evidence="4 6">DSM 19791</strain>
    </source>
</reference>
<gene>
    <name evidence="4" type="ORF">DFR51_2236</name>
    <name evidence="3" type="ORF">SmB9_04360</name>
</gene>
<feature type="chain" id="PRO_5042125769" description="Peptidase inhibitor family I36" evidence="2">
    <location>
        <begin position="19"/>
        <end position="135"/>
    </location>
</feature>
<evidence type="ECO:0008006" key="7">
    <source>
        <dbReference type="Google" id="ProtNLM"/>
    </source>
</evidence>
<dbReference type="Proteomes" id="UP000275727">
    <property type="component" value="Chromosome"/>
</dbReference>
<evidence type="ECO:0000256" key="2">
    <source>
        <dbReference type="SAM" id="SignalP"/>
    </source>
</evidence>